<feature type="non-terminal residue" evidence="1">
    <location>
        <position position="53"/>
    </location>
</feature>
<organism evidence="1">
    <name type="scientific">marine metagenome</name>
    <dbReference type="NCBI Taxonomy" id="408172"/>
    <lineage>
        <taxon>unclassified sequences</taxon>
        <taxon>metagenomes</taxon>
        <taxon>ecological metagenomes</taxon>
    </lineage>
</organism>
<gene>
    <name evidence="1" type="ORF">METZ01_LOCUS359946</name>
</gene>
<sequence>MSNQVYPKDKETLPGLQIEKVDDRIMTLNVGPQHPGSGHMRIIIKVDGDYIVH</sequence>
<dbReference type="EMBL" id="UINC01127756">
    <property type="protein sequence ID" value="SVD07092.1"/>
    <property type="molecule type" value="Genomic_DNA"/>
</dbReference>
<evidence type="ECO:0000313" key="1">
    <source>
        <dbReference type="EMBL" id="SVD07092.1"/>
    </source>
</evidence>
<protein>
    <recommendedName>
        <fullName evidence="2">NADH-quinone oxidoreductase subunit D domain-containing protein</fullName>
    </recommendedName>
</protein>
<reference evidence="1" key="1">
    <citation type="submission" date="2018-05" db="EMBL/GenBank/DDBJ databases">
        <authorList>
            <person name="Lanie J.A."/>
            <person name="Ng W.-L."/>
            <person name="Kazmierczak K.M."/>
            <person name="Andrzejewski T.M."/>
            <person name="Davidsen T.M."/>
            <person name="Wayne K.J."/>
            <person name="Tettelin H."/>
            <person name="Glass J.I."/>
            <person name="Rusch D."/>
            <person name="Podicherti R."/>
            <person name="Tsui H.-C.T."/>
            <person name="Winkler M.E."/>
        </authorList>
    </citation>
    <scope>NUCLEOTIDE SEQUENCE</scope>
</reference>
<dbReference type="SUPFAM" id="SSF56762">
    <property type="entry name" value="HydB/Nqo4-like"/>
    <property type="match status" value="1"/>
</dbReference>
<proteinExistence type="predicted"/>
<evidence type="ECO:0008006" key="2">
    <source>
        <dbReference type="Google" id="ProtNLM"/>
    </source>
</evidence>
<accession>A0A382SC01</accession>
<dbReference type="AlphaFoldDB" id="A0A382SC01"/>
<name>A0A382SC01_9ZZZZ</name>
<dbReference type="InterPro" id="IPR029014">
    <property type="entry name" value="NiFe-Hase_large"/>
</dbReference>